<keyword evidence="11" id="KW-1185">Reference proteome</keyword>
<keyword evidence="2 8" id="KW-0645">Protease</keyword>
<feature type="region of interest" description="Disordered" evidence="9">
    <location>
        <begin position="212"/>
        <end position="253"/>
    </location>
</feature>
<evidence type="ECO:0000313" key="10">
    <source>
        <dbReference type="EMBL" id="GJE26933.1"/>
    </source>
</evidence>
<gene>
    <name evidence="10" type="primary">yedK</name>
    <name evidence="10" type="ORF">LKMONMHP_1787</name>
</gene>
<name>A0ABQ4T6R6_METOR</name>
<keyword evidence="6" id="KW-0238">DNA-binding</keyword>
<dbReference type="Pfam" id="PF02586">
    <property type="entry name" value="SRAP"/>
    <property type="match status" value="1"/>
</dbReference>
<dbReference type="SUPFAM" id="SSF143081">
    <property type="entry name" value="BB1717-like"/>
    <property type="match status" value="1"/>
</dbReference>
<proteinExistence type="inferred from homology"/>
<comment type="caution">
    <text evidence="10">The sequence shown here is derived from an EMBL/GenBank/DDBJ whole genome shotgun (WGS) entry which is preliminary data.</text>
</comment>
<protein>
    <recommendedName>
        <fullName evidence="8">Abasic site processing protein</fullName>
        <ecNumber evidence="8">3.4.-.-</ecNumber>
    </recommendedName>
</protein>
<evidence type="ECO:0000256" key="8">
    <source>
        <dbReference type="RuleBase" id="RU364100"/>
    </source>
</evidence>
<comment type="similarity">
    <text evidence="1 8">Belongs to the SOS response-associated peptidase family.</text>
</comment>
<keyword evidence="4 8" id="KW-0378">Hydrolase</keyword>
<evidence type="ECO:0000256" key="5">
    <source>
        <dbReference type="ARBA" id="ARBA00023124"/>
    </source>
</evidence>
<keyword evidence="5" id="KW-0190">Covalent protein-DNA linkage</keyword>
<evidence type="ECO:0000313" key="11">
    <source>
        <dbReference type="Proteomes" id="UP001055156"/>
    </source>
</evidence>
<dbReference type="InterPro" id="IPR003738">
    <property type="entry name" value="SRAP"/>
</dbReference>
<evidence type="ECO:0000256" key="4">
    <source>
        <dbReference type="ARBA" id="ARBA00022801"/>
    </source>
</evidence>
<feature type="compositionally biased region" description="Basic and acidic residues" evidence="9">
    <location>
        <begin position="243"/>
        <end position="253"/>
    </location>
</feature>
<reference evidence="10" key="1">
    <citation type="journal article" date="2021" name="Front. Microbiol.">
        <title>Comprehensive Comparative Genomics and Phenotyping of Methylobacterium Species.</title>
        <authorList>
            <person name="Alessa O."/>
            <person name="Ogura Y."/>
            <person name="Fujitani Y."/>
            <person name="Takami H."/>
            <person name="Hayashi T."/>
            <person name="Sahin N."/>
            <person name="Tani A."/>
        </authorList>
    </citation>
    <scope>NUCLEOTIDE SEQUENCE</scope>
    <source>
        <strain evidence="10">NBRC 15689</strain>
    </source>
</reference>
<dbReference type="Proteomes" id="UP001055156">
    <property type="component" value="Unassembled WGS sequence"/>
</dbReference>
<keyword evidence="3" id="KW-0227">DNA damage</keyword>
<reference evidence="10" key="2">
    <citation type="submission" date="2021-08" db="EMBL/GenBank/DDBJ databases">
        <authorList>
            <person name="Tani A."/>
            <person name="Ola A."/>
            <person name="Ogura Y."/>
            <person name="Katsura K."/>
            <person name="Hayashi T."/>
        </authorList>
    </citation>
    <scope>NUCLEOTIDE SEQUENCE</scope>
    <source>
        <strain evidence="10">NBRC 15689</strain>
    </source>
</reference>
<evidence type="ECO:0000256" key="3">
    <source>
        <dbReference type="ARBA" id="ARBA00022763"/>
    </source>
</evidence>
<dbReference type="InterPro" id="IPR036590">
    <property type="entry name" value="SRAP-like"/>
</dbReference>
<dbReference type="PANTHER" id="PTHR13604:SF0">
    <property type="entry name" value="ABASIC SITE PROCESSING PROTEIN HMCES"/>
    <property type="match status" value="1"/>
</dbReference>
<keyword evidence="7" id="KW-0456">Lyase</keyword>
<evidence type="ECO:0000256" key="1">
    <source>
        <dbReference type="ARBA" id="ARBA00008136"/>
    </source>
</evidence>
<dbReference type="EC" id="3.4.-.-" evidence="8"/>
<evidence type="ECO:0000256" key="6">
    <source>
        <dbReference type="ARBA" id="ARBA00023125"/>
    </source>
</evidence>
<evidence type="ECO:0000256" key="7">
    <source>
        <dbReference type="ARBA" id="ARBA00023239"/>
    </source>
</evidence>
<evidence type="ECO:0000256" key="9">
    <source>
        <dbReference type="SAM" id="MobiDB-lite"/>
    </source>
</evidence>
<dbReference type="PANTHER" id="PTHR13604">
    <property type="entry name" value="DC12-RELATED"/>
    <property type="match status" value="1"/>
</dbReference>
<organism evidence="10 11">
    <name type="scientific">Methylobacterium organophilum</name>
    <dbReference type="NCBI Taxonomy" id="410"/>
    <lineage>
        <taxon>Bacteria</taxon>
        <taxon>Pseudomonadati</taxon>
        <taxon>Pseudomonadota</taxon>
        <taxon>Alphaproteobacteria</taxon>
        <taxon>Hyphomicrobiales</taxon>
        <taxon>Methylobacteriaceae</taxon>
        <taxon>Methylobacterium</taxon>
    </lineage>
</organism>
<dbReference type="Gene3D" id="3.90.1680.10">
    <property type="entry name" value="SOS response associated peptidase-like"/>
    <property type="match status" value="1"/>
</dbReference>
<dbReference type="EMBL" id="BPQV01000004">
    <property type="protein sequence ID" value="GJE26933.1"/>
    <property type="molecule type" value="Genomic_DNA"/>
</dbReference>
<accession>A0ABQ4T6R6</accession>
<evidence type="ECO:0000256" key="2">
    <source>
        <dbReference type="ARBA" id="ARBA00022670"/>
    </source>
</evidence>
<sequence>MCGRYVIAQAPETYRAFYGYPERPNFPARYNVAPTQPVPVVTADHGARHVRLVRWGFWPAWLKDPRDFPLVINARVETLREKPTFRGALRHRRCVFLADGFYEWRRDGQGKTAVKTPFAIRRADGAPMALAGLWEPWMGADGSEVDTAAIVTCGANGTLAAIHHRMPAILSPEGVAAWLDTDHVDGGAAAALCRPCPDEWLTLDAVSDRVNSVRNDDPDLLTPVGTPQPEPAKRADAQGPARSSDEDAQGRLF</sequence>
<dbReference type="RefSeq" id="WP_238310792.1">
    <property type="nucleotide sequence ID" value="NZ_BPQV01000004.1"/>
</dbReference>